<dbReference type="Gene3D" id="3.40.50.300">
    <property type="entry name" value="P-loop containing nucleotide triphosphate hydrolases"/>
    <property type="match status" value="2"/>
</dbReference>
<dbReference type="InterPro" id="IPR017871">
    <property type="entry name" value="ABC_transporter-like_CS"/>
</dbReference>
<dbReference type="PANTHER" id="PTHR43790">
    <property type="entry name" value="CARBOHYDRATE TRANSPORT ATP-BINDING PROTEIN MG119-RELATED"/>
    <property type="match status" value="1"/>
</dbReference>
<reference evidence="6 7" key="1">
    <citation type="submission" date="2016-06" db="EMBL/GenBank/DDBJ databases">
        <title>Genome sequencing of Cryobacterium arcticum PAMC 27867.</title>
        <authorList>
            <person name="Lee J."/>
            <person name="Kim O.-S."/>
        </authorList>
    </citation>
    <scope>NUCLEOTIDE SEQUENCE [LARGE SCALE GENOMIC DNA]</scope>
    <source>
        <strain evidence="6 7">PAMC 27867</strain>
        <plasmid evidence="7">pp27867_2</plasmid>
    </source>
</reference>
<dbReference type="InterPro" id="IPR050107">
    <property type="entry name" value="ABC_carbohydrate_import_ATPase"/>
</dbReference>
<dbReference type="InterPro" id="IPR027417">
    <property type="entry name" value="P-loop_NTPase"/>
</dbReference>
<dbReference type="KEGG" id="cart:PA27867_3980"/>
<name>A0A1B1BQN6_9MICO</name>
<protein>
    <submittedName>
        <fullName evidence="6">Ribose import ATP-binding protein RbsA</fullName>
    </submittedName>
</protein>
<dbReference type="PATRIC" id="fig|670052.7.peg.4090"/>
<dbReference type="Proteomes" id="UP000092582">
    <property type="component" value="Plasmid pP27867_2"/>
</dbReference>
<dbReference type="PROSITE" id="PS50893">
    <property type="entry name" value="ABC_TRANSPORTER_2"/>
    <property type="match status" value="2"/>
</dbReference>
<dbReference type="Pfam" id="PF00005">
    <property type="entry name" value="ABC_tran"/>
    <property type="match status" value="2"/>
</dbReference>
<dbReference type="PANTHER" id="PTHR43790:SF9">
    <property type="entry name" value="GALACTOFURANOSE TRANSPORTER ATP-BINDING PROTEIN YTFR"/>
    <property type="match status" value="1"/>
</dbReference>
<evidence type="ECO:0000313" key="6">
    <source>
        <dbReference type="EMBL" id="ANP74886.1"/>
    </source>
</evidence>
<evidence type="ECO:0000256" key="1">
    <source>
        <dbReference type="ARBA" id="ARBA00022448"/>
    </source>
</evidence>
<dbReference type="OrthoDB" id="39350at2"/>
<dbReference type="SMART" id="SM00382">
    <property type="entry name" value="AAA"/>
    <property type="match status" value="2"/>
</dbReference>
<dbReference type="EMBL" id="CP016284">
    <property type="protein sequence ID" value="ANP74886.1"/>
    <property type="molecule type" value="Genomic_DNA"/>
</dbReference>
<keyword evidence="6" id="KW-0614">Plasmid</keyword>
<dbReference type="CDD" id="cd03215">
    <property type="entry name" value="ABC_Carb_Monos_II"/>
    <property type="match status" value="1"/>
</dbReference>
<keyword evidence="1" id="KW-0813">Transport</keyword>
<feature type="domain" description="ABC transporter" evidence="5">
    <location>
        <begin position="20"/>
        <end position="256"/>
    </location>
</feature>
<dbReference type="AlphaFoldDB" id="A0A1B1BQN6"/>
<dbReference type="InterPro" id="IPR003593">
    <property type="entry name" value="AAA+_ATPase"/>
</dbReference>
<evidence type="ECO:0000256" key="4">
    <source>
        <dbReference type="ARBA" id="ARBA00022840"/>
    </source>
</evidence>
<dbReference type="CDD" id="cd03216">
    <property type="entry name" value="ABC_Carb_Monos_I"/>
    <property type="match status" value="1"/>
</dbReference>
<evidence type="ECO:0000259" key="5">
    <source>
        <dbReference type="PROSITE" id="PS50893"/>
    </source>
</evidence>
<dbReference type="GO" id="GO:0005524">
    <property type="term" value="F:ATP binding"/>
    <property type="evidence" value="ECO:0007669"/>
    <property type="project" value="UniProtKB-KW"/>
</dbReference>
<proteinExistence type="predicted"/>
<accession>A0A1B1BQN6</accession>
<keyword evidence="2" id="KW-0677">Repeat</keyword>
<keyword evidence="4 6" id="KW-0067">ATP-binding</keyword>
<geneLocation type="plasmid" evidence="7">
    <name>pp27867_2</name>
</geneLocation>
<dbReference type="GO" id="GO:0016887">
    <property type="term" value="F:ATP hydrolysis activity"/>
    <property type="evidence" value="ECO:0007669"/>
    <property type="project" value="InterPro"/>
</dbReference>
<feature type="domain" description="ABC transporter" evidence="5">
    <location>
        <begin position="268"/>
        <end position="512"/>
    </location>
</feature>
<evidence type="ECO:0000313" key="7">
    <source>
        <dbReference type="Proteomes" id="UP000092582"/>
    </source>
</evidence>
<evidence type="ECO:0000256" key="3">
    <source>
        <dbReference type="ARBA" id="ARBA00022741"/>
    </source>
</evidence>
<gene>
    <name evidence="6" type="ORF">PA27867_3980</name>
</gene>
<evidence type="ECO:0000256" key="2">
    <source>
        <dbReference type="ARBA" id="ARBA00022737"/>
    </source>
</evidence>
<dbReference type="InterPro" id="IPR003439">
    <property type="entry name" value="ABC_transporter-like_ATP-bd"/>
</dbReference>
<keyword evidence="7" id="KW-1185">Reference proteome</keyword>
<dbReference type="PROSITE" id="PS00211">
    <property type="entry name" value="ABC_TRANSPORTER_1"/>
    <property type="match status" value="1"/>
</dbReference>
<dbReference type="SUPFAM" id="SSF52540">
    <property type="entry name" value="P-loop containing nucleoside triphosphate hydrolases"/>
    <property type="match status" value="2"/>
</dbReference>
<organism evidence="6 7">
    <name type="scientific">Cryobacterium arcticum</name>
    <dbReference type="NCBI Taxonomy" id="670052"/>
    <lineage>
        <taxon>Bacteria</taxon>
        <taxon>Bacillati</taxon>
        <taxon>Actinomycetota</taxon>
        <taxon>Actinomycetes</taxon>
        <taxon>Micrococcales</taxon>
        <taxon>Microbacteriaceae</taxon>
        <taxon>Cryobacterium</taxon>
    </lineage>
</organism>
<dbReference type="RefSeq" id="WP_066600745.1">
    <property type="nucleotide sequence ID" value="NZ_CP016284.1"/>
</dbReference>
<sequence>MTITRTDDAREGEEAVRPLLSLRGISKKYPGVQALSDVSLELRAGQGHALVGENGAGKSTLIKVIAGLVAPDEGEILVNGAVTVIRTPAGARKLSISLVPQEISLAEDRSVAENIFLGQLPRRAGFVNQKLLLRRASALLTRLGLPNVDPRLELGELSPAVKQMVMIARGIASNGKIFILDEPTATLTGPEIERLFTVIDELKREGAAVLYVSHRLSELERVAEWITVLRDGRVVQRMPMAGTSEDDLVQAMVGRSVERFFDTKTGHETVGDVLLEVSGLGRDGAFSDISFSLRAGEIVGLSGLVGAGRTEVAKAIFGIDKYDRGSVSVAGRSRKIRSPRDAIKAGIALVPEERKAEALVLDFSISNNIVLPHLAELSVLRFFRERRLSKYSSTVAKKAGVKAPSVQTRVGSLSGGNQQKVVLARWFTSHPKVYLLDEPTRGIDVGAKAEIYQAIGGFAQSGATALVISSELPELLGICDRILVMRQGRIVGEMTAAAATEKSLLELAIGTTS</sequence>
<keyword evidence="3" id="KW-0547">Nucleotide-binding</keyword>